<evidence type="ECO:0000256" key="1">
    <source>
        <dbReference type="ARBA" id="ARBA00000553"/>
    </source>
</evidence>
<dbReference type="InterPro" id="IPR003730">
    <property type="entry name" value="Cu_polyphenol_OxRdtase"/>
</dbReference>
<comment type="function">
    <text evidence="2">Purine nucleoside enzyme that catalyzes the phosphorolysis of adenosine and inosine nucleosides, yielding D-ribose 1-phosphate and the respective free bases, adenine and hypoxanthine. Also catalyzes the phosphorolysis of S-methyl-5'-thioadenosine into adenine and S-methyl-5-thio-alpha-D-ribose 1-phosphate. Also has adenosine deaminase activity.</text>
</comment>
<comment type="catalytic activity">
    <reaction evidence="9">
        <text>adenosine + phosphate = alpha-D-ribose 1-phosphate + adenine</text>
        <dbReference type="Rhea" id="RHEA:27642"/>
        <dbReference type="ChEBI" id="CHEBI:16335"/>
        <dbReference type="ChEBI" id="CHEBI:16708"/>
        <dbReference type="ChEBI" id="CHEBI:43474"/>
        <dbReference type="ChEBI" id="CHEBI:57720"/>
        <dbReference type="EC" id="2.4.2.1"/>
    </reaction>
    <physiologicalReaction direction="left-to-right" evidence="9">
        <dbReference type="Rhea" id="RHEA:27643"/>
    </physiologicalReaction>
</comment>
<comment type="similarity">
    <text evidence="3">Belongs to the purine nucleoside phosphorylase YfiH/LACC1 family.</text>
</comment>
<evidence type="ECO:0000256" key="4">
    <source>
        <dbReference type="ARBA" id="ARBA00022679"/>
    </source>
</evidence>
<proteinExistence type="inferred from homology"/>
<evidence type="ECO:0000256" key="9">
    <source>
        <dbReference type="ARBA" id="ARBA00048968"/>
    </source>
</evidence>
<comment type="catalytic activity">
    <reaction evidence="10">
        <text>S-methyl-5'-thioadenosine + phosphate = 5-(methylsulfanyl)-alpha-D-ribose 1-phosphate + adenine</text>
        <dbReference type="Rhea" id="RHEA:11852"/>
        <dbReference type="ChEBI" id="CHEBI:16708"/>
        <dbReference type="ChEBI" id="CHEBI:17509"/>
        <dbReference type="ChEBI" id="CHEBI:43474"/>
        <dbReference type="ChEBI" id="CHEBI:58533"/>
        <dbReference type="EC" id="2.4.2.28"/>
    </reaction>
    <physiologicalReaction direction="left-to-right" evidence="10">
        <dbReference type="Rhea" id="RHEA:11853"/>
    </physiologicalReaction>
</comment>
<dbReference type="GO" id="GO:0017061">
    <property type="term" value="F:S-methyl-5-thioadenosine phosphorylase activity"/>
    <property type="evidence" value="ECO:0007669"/>
    <property type="project" value="UniProtKB-EC"/>
</dbReference>
<evidence type="ECO:0000256" key="3">
    <source>
        <dbReference type="ARBA" id="ARBA00007353"/>
    </source>
</evidence>
<dbReference type="PANTHER" id="PTHR30616">
    <property type="entry name" value="UNCHARACTERIZED PROTEIN YFIH"/>
    <property type="match status" value="1"/>
</dbReference>
<evidence type="ECO:0000256" key="7">
    <source>
        <dbReference type="ARBA" id="ARBA00022833"/>
    </source>
</evidence>
<dbReference type="InterPro" id="IPR011324">
    <property type="entry name" value="Cytotoxic_necrot_fac-like_cat"/>
</dbReference>
<name>A0A7S7RUA8_9ACTN</name>
<keyword evidence="12" id="KW-1185">Reference proteome</keyword>
<evidence type="ECO:0000256" key="8">
    <source>
        <dbReference type="ARBA" id="ARBA00047989"/>
    </source>
</evidence>
<evidence type="ECO:0000256" key="10">
    <source>
        <dbReference type="ARBA" id="ARBA00049893"/>
    </source>
</evidence>
<dbReference type="SUPFAM" id="SSF64438">
    <property type="entry name" value="CNF1/YfiH-like putative cysteine hydrolases"/>
    <property type="match status" value="1"/>
</dbReference>
<evidence type="ECO:0000256" key="6">
    <source>
        <dbReference type="ARBA" id="ARBA00022801"/>
    </source>
</evidence>
<dbReference type="KEGG" id="tio:INP52_06495"/>
<reference evidence="11 12" key="1">
    <citation type="submission" date="2020-10" db="EMBL/GenBank/DDBJ databases">
        <title>Olsenella immobilis sp.nov., isolated from the mud in a fermentation cellar used for the production of Chinese strong-flavoured liquor.</title>
        <authorList>
            <person name="Lu L."/>
        </authorList>
    </citation>
    <scope>NUCLEOTIDE SEQUENCE [LARGE SCALE GENOMIC DNA]</scope>
    <source>
        <strain evidence="11 12">LZLJ-2</strain>
    </source>
</reference>
<dbReference type="InterPro" id="IPR038371">
    <property type="entry name" value="Cu_polyphenol_OxRdtase_sf"/>
</dbReference>
<dbReference type="Gene3D" id="3.60.140.10">
    <property type="entry name" value="CNF1/YfiH-like putative cysteine hydrolases"/>
    <property type="match status" value="1"/>
</dbReference>
<dbReference type="PANTHER" id="PTHR30616:SF2">
    <property type="entry name" value="PURINE NUCLEOSIDE PHOSPHORYLASE LACC1"/>
    <property type="match status" value="1"/>
</dbReference>
<evidence type="ECO:0000313" key="12">
    <source>
        <dbReference type="Proteomes" id="UP000593735"/>
    </source>
</evidence>
<evidence type="ECO:0000256" key="2">
    <source>
        <dbReference type="ARBA" id="ARBA00003215"/>
    </source>
</evidence>
<evidence type="ECO:0000256" key="5">
    <source>
        <dbReference type="ARBA" id="ARBA00022723"/>
    </source>
</evidence>
<dbReference type="GO" id="GO:0016787">
    <property type="term" value="F:hydrolase activity"/>
    <property type="evidence" value="ECO:0007669"/>
    <property type="project" value="UniProtKB-KW"/>
</dbReference>
<keyword evidence="4" id="KW-0808">Transferase</keyword>
<gene>
    <name evidence="11" type="ORF">INP52_06495</name>
</gene>
<dbReference type="AlphaFoldDB" id="A0A7S7RUA8"/>
<dbReference type="CDD" id="cd16833">
    <property type="entry name" value="YfiH"/>
    <property type="match status" value="1"/>
</dbReference>
<protein>
    <submittedName>
        <fullName evidence="11">Laccase domain-containing protein</fullName>
    </submittedName>
</protein>
<comment type="catalytic activity">
    <reaction evidence="8">
        <text>adenosine + H2O + H(+) = inosine + NH4(+)</text>
        <dbReference type="Rhea" id="RHEA:24408"/>
        <dbReference type="ChEBI" id="CHEBI:15377"/>
        <dbReference type="ChEBI" id="CHEBI:15378"/>
        <dbReference type="ChEBI" id="CHEBI:16335"/>
        <dbReference type="ChEBI" id="CHEBI:17596"/>
        <dbReference type="ChEBI" id="CHEBI:28938"/>
        <dbReference type="EC" id="3.5.4.4"/>
    </reaction>
    <physiologicalReaction direction="left-to-right" evidence="8">
        <dbReference type="Rhea" id="RHEA:24409"/>
    </physiologicalReaction>
</comment>
<keyword evidence="5" id="KW-0479">Metal-binding</keyword>
<dbReference type="Proteomes" id="UP000593735">
    <property type="component" value="Chromosome"/>
</dbReference>
<dbReference type="Pfam" id="PF02578">
    <property type="entry name" value="Cu-oxidase_4"/>
    <property type="match status" value="1"/>
</dbReference>
<dbReference type="GO" id="GO:0005507">
    <property type="term" value="F:copper ion binding"/>
    <property type="evidence" value="ECO:0007669"/>
    <property type="project" value="TreeGrafter"/>
</dbReference>
<keyword evidence="6" id="KW-0378">Hydrolase</keyword>
<evidence type="ECO:0000313" key="11">
    <source>
        <dbReference type="EMBL" id="QOY60064.1"/>
    </source>
</evidence>
<accession>A0A7S7RUA8</accession>
<organism evidence="11 12">
    <name type="scientific">Thermophilibacter immobilis</name>
    <dbReference type="NCBI Taxonomy" id="2779519"/>
    <lineage>
        <taxon>Bacteria</taxon>
        <taxon>Bacillati</taxon>
        <taxon>Actinomycetota</taxon>
        <taxon>Coriobacteriia</taxon>
        <taxon>Coriobacteriales</taxon>
        <taxon>Atopobiaceae</taxon>
        <taxon>Thermophilibacter</taxon>
    </lineage>
</organism>
<keyword evidence="7" id="KW-0862">Zinc</keyword>
<comment type="catalytic activity">
    <reaction evidence="1">
        <text>inosine + phosphate = alpha-D-ribose 1-phosphate + hypoxanthine</text>
        <dbReference type="Rhea" id="RHEA:27646"/>
        <dbReference type="ChEBI" id="CHEBI:17368"/>
        <dbReference type="ChEBI" id="CHEBI:17596"/>
        <dbReference type="ChEBI" id="CHEBI:43474"/>
        <dbReference type="ChEBI" id="CHEBI:57720"/>
        <dbReference type="EC" id="2.4.2.1"/>
    </reaction>
    <physiologicalReaction direction="left-to-right" evidence="1">
        <dbReference type="Rhea" id="RHEA:27647"/>
    </physiologicalReaction>
</comment>
<sequence>MPSLDRYHVGDVTLLSDTAGEGVAFAFTERTGGVSATPYASLNLGSRCGDDPACVAENRRRALAALGAADLAARLVCPHQVHGDRVVVVRSGAPDEVSRAQKGAETGADAVVCVAEDVPALLCFADCVPVVLVAPHGFAVVHSGWRGTLARISATAARTLANEAGCATSELLAYVGPHVGACDYEVSDELAARFVAEFGGVVCQGRHLDLSRAVRAALAEAGVGAQAVAEVTASTASSTGRFFSYRSEDGACGRHGALALMRSRPWTWPTGARVEEGERFQ</sequence>
<dbReference type="EMBL" id="CP063767">
    <property type="protein sequence ID" value="QOY60064.1"/>
    <property type="molecule type" value="Genomic_DNA"/>
</dbReference>